<dbReference type="EMBL" id="JAACLJ010000001">
    <property type="protein sequence ID" value="KAF4594799.1"/>
    <property type="molecule type" value="Genomic_DNA"/>
</dbReference>
<accession>A0A8H4QC44</accession>
<sequence length="338" mass="38525">MSPPLTCLALAINLLLWFESSSAKPTNRTSPAIDKRSPPNTDDQILHLICSKSPSKAFWNGIPALKPPVAEPAWANYESRDVPRTPVDKRTSIVAHKELEGAIRCGRRYFKNSWETHSRFYIYRIRRGPEDFDTAEFPGDDRVETRWQWDFSRIIDATWFSLGKRLMWTTQSSDLKPLLEHLSNGIWQQNPNIQMLDKASASSALRELALRPANAPSAQEPWPRQDLPEYQLPQQQTQDSDPKENLYIYTVGALFPMVCFRSGIPATISHDRSQPQAGLFEVIPDSNGDSAVVAYETKKDALVGFIRSHKGKTARSTFHRKRLLIEYNRLWFGCGQLP</sequence>
<keyword evidence="3" id="KW-1185">Reference proteome</keyword>
<dbReference type="Proteomes" id="UP000562929">
    <property type="component" value="Unassembled WGS sequence"/>
</dbReference>
<evidence type="ECO:0000256" key="1">
    <source>
        <dbReference type="SAM" id="SignalP"/>
    </source>
</evidence>
<reference evidence="2 3" key="1">
    <citation type="journal article" date="2020" name="G3 (Bethesda)">
        <title>Genetic Underpinnings of Host Manipulation by Ophiocordyceps as Revealed by Comparative Transcriptomics.</title>
        <authorList>
            <person name="Will I."/>
            <person name="Das B."/>
            <person name="Trinh T."/>
            <person name="Brachmann A."/>
            <person name="Ohm R.A."/>
            <person name="de Bekker C."/>
        </authorList>
    </citation>
    <scope>NUCLEOTIDE SEQUENCE [LARGE SCALE GENOMIC DNA]</scope>
    <source>
        <strain evidence="2 3">EC05</strain>
    </source>
</reference>
<evidence type="ECO:0000313" key="2">
    <source>
        <dbReference type="EMBL" id="KAF4594799.1"/>
    </source>
</evidence>
<gene>
    <name evidence="2" type="ORF">GQ602_000412</name>
</gene>
<feature type="signal peptide" evidence="1">
    <location>
        <begin position="1"/>
        <end position="23"/>
    </location>
</feature>
<protein>
    <submittedName>
        <fullName evidence="2">Uncharacterized protein</fullName>
    </submittedName>
</protein>
<comment type="caution">
    <text evidence="2">The sequence shown here is derived from an EMBL/GenBank/DDBJ whole genome shotgun (WGS) entry which is preliminary data.</text>
</comment>
<evidence type="ECO:0000313" key="3">
    <source>
        <dbReference type="Proteomes" id="UP000562929"/>
    </source>
</evidence>
<proteinExistence type="predicted"/>
<dbReference type="AlphaFoldDB" id="A0A8H4QC44"/>
<feature type="chain" id="PRO_5034152416" evidence="1">
    <location>
        <begin position="24"/>
        <end position="338"/>
    </location>
</feature>
<organism evidence="2 3">
    <name type="scientific">Ophiocordyceps camponoti-floridani</name>
    <dbReference type="NCBI Taxonomy" id="2030778"/>
    <lineage>
        <taxon>Eukaryota</taxon>
        <taxon>Fungi</taxon>
        <taxon>Dikarya</taxon>
        <taxon>Ascomycota</taxon>
        <taxon>Pezizomycotina</taxon>
        <taxon>Sordariomycetes</taxon>
        <taxon>Hypocreomycetidae</taxon>
        <taxon>Hypocreales</taxon>
        <taxon>Ophiocordycipitaceae</taxon>
        <taxon>Ophiocordyceps</taxon>
    </lineage>
</organism>
<dbReference type="OrthoDB" id="10678726at2759"/>
<keyword evidence="1" id="KW-0732">Signal</keyword>
<name>A0A8H4QC44_9HYPO</name>